<protein>
    <submittedName>
        <fullName evidence="3">Chitin synthase activator</fullName>
    </submittedName>
</protein>
<dbReference type="InterPro" id="IPR013087">
    <property type="entry name" value="Znf_C2H2_type"/>
</dbReference>
<feature type="domain" description="C2H2-type" evidence="2">
    <location>
        <begin position="339"/>
        <end position="367"/>
    </location>
</feature>
<reference evidence="3 4" key="1">
    <citation type="submission" date="2023-01" db="EMBL/GenBank/DDBJ databases">
        <title>Analysis of 21 Apiospora genomes using comparative genomics revels a genus with tremendous synthesis potential of carbohydrate active enzymes and secondary metabolites.</title>
        <authorList>
            <person name="Sorensen T."/>
        </authorList>
    </citation>
    <scope>NUCLEOTIDE SEQUENCE [LARGE SCALE GENOMIC DNA]</scope>
    <source>
        <strain evidence="3 4">CBS 20057</strain>
    </source>
</reference>
<evidence type="ECO:0000313" key="4">
    <source>
        <dbReference type="Proteomes" id="UP001396898"/>
    </source>
</evidence>
<comment type="caution">
    <text evidence="3">The sequence shown here is derived from an EMBL/GenBank/DDBJ whole genome shotgun (WGS) entry which is preliminary data.</text>
</comment>
<accession>A0ABR1T1D4</accession>
<feature type="domain" description="C2H2-type" evidence="2">
    <location>
        <begin position="372"/>
        <end position="403"/>
    </location>
</feature>
<feature type="region of interest" description="Disordered" evidence="1">
    <location>
        <begin position="220"/>
        <end position="250"/>
    </location>
</feature>
<feature type="region of interest" description="Disordered" evidence="1">
    <location>
        <begin position="748"/>
        <end position="797"/>
    </location>
</feature>
<keyword evidence="4" id="KW-1185">Reference proteome</keyword>
<dbReference type="EMBL" id="JAQQWI010000001">
    <property type="protein sequence ID" value="KAK8040252.1"/>
    <property type="molecule type" value="Genomic_DNA"/>
</dbReference>
<evidence type="ECO:0000259" key="2">
    <source>
        <dbReference type="SMART" id="SM00355"/>
    </source>
</evidence>
<dbReference type="Gene3D" id="3.40.50.300">
    <property type="entry name" value="P-loop containing nucleotide triphosphate hydrolases"/>
    <property type="match status" value="1"/>
</dbReference>
<proteinExistence type="predicted"/>
<name>A0ABR1T1D4_9PEZI</name>
<dbReference type="PANTHER" id="PTHR35391">
    <property type="entry name" value="C2H2-TYPE DOMAIN-CONTAINING PROTEIN-RELATED"/>
    <property type="match status" value="1"/>
</dbReference>
<sequence>MASDATSGVQSMGIRPASLKYIKGLSGPSSALCQDLRQFIHINAEVFSGKDYTRPSPQIDRDLEAGFDFLDASDGDSDVDSHPSETEDSIFGLQKFSLRLTIDQLARFSTMIRRSGTKFRFGRADSRLIMSDHLEFQEELSVSILLGSLTLDPRSSFTVDVLESNGFEQLTIVQQRLVQGNIFRRNRIMHATKSIPTAKQTSKRDASNMLEQFDAWGGSGLSNNITDTTPQRQQPTPQDSQAERHTTPSITGTRMTRLTAITATEIGPHFKPDLSTLKSSPSITTEVTKTGFKQDYPRCPNPATKGFIKCPYCADMLPAGYKKNVIRWKGHVAQDILPYMCIYKDCPTPGEMYLTSDDLHKHMQDHHSVLRWVCTHCSRHPDRRQLSTFNTISEWQKHIQDAHRSVVPESGLASLAKFSETTLDEHIMQHMHKFALRSLPWGTKEDDAEYVSTNASTESDRNDSFDDWSPFSRPVAKSLAKVLEDTGNILHLFLDRPKADLSFFCRGWTRKQDPTSMLDEVDIELQAATDYFDKYEKYVKDHSNDVKFMCFNEPSIQGPMPRPSLSIDSRIVNDGKFMLILSGPSMSGKTLNVLHYAQSLKYTNFHWKVFWVNVQGSDLCRATRLDQFDQVFGEIGPHLLGMDDLLSVLAVADRGTSFVDAMLHSMNNKSRERWLVVLDGVNTGLNVFFSGVRIPGKTVRGMVILTTREDQIPTPTSCSWIDTRLQTQRNPYDALEADNRIDNILLPGDTVPQYDDRPGITPSTDSPRLVGINLVRPTPPSSLNMEQQQGDDMKDSSMCLDDIVQGEP</sequence>
<dbReference type="InterPro" id="IPR027417">
    <property type="entry name" value="P-loop_NTPase"/>
</dbReference>
<dbReference type="Proteomes" id="UP001396898">
    <property type="component" value="Unassembled WGS sequence"/>
</dbReference>
<feature type="compositionally biased region" description="Polar residues" evidence="1">
    <location>
        <begin position="781"/>
        <end position="790"/>
    </location>
</feature>
<evidence type="ECO:0000256" key="1">
    <source>
        <dbReference type="SAM" id="MobiDB-lite"/>
    </source>
</evidence>
<gene>
    <name evidence="3" type="ORF">PG991_000040</name>
</gene>
<dbReference type="SMART" id="SM00355">
    <property type="entry name" value="ZnF_C2H2"/>
    <property type="match status" value="2"/>
</dbReference>
<organism evidence="3 4">
    <name type="scientific">Apiospora marii</name>
    <dbReference type="NCBI Taxonomy" id="335849"/>
    <lineage>
        <taxon>Eukaryota</taxon>
        <taxon>Fungi</taxon>
        <taxon>Dikarya</taxon>
        <taxon>Ascomycota</taxon>
        <taxon>Pezizomycotina</taxon>
        <taxon>Sordariomycetes</taxon>
        <taxon>Xylariomycetidae</taxon>
        <taxon>Amphisphaeriales</taxon>
        <taxon>Apiosporaceae</taxon>
        <taxon>Apiospora</taxon>
    </lineage>
</organism>
<dbReference type="PANTHER" id="PTHR35391:SF5">
    <property type="entry name" value="DUF6590 DOMAIN-CONTAINING PROTEIN"/>
    <property type="match status" value="1"/>
</dbReference>
<feature type="compositionally biased region" description="Low complexity" evidence="1">
    <location>
        <begin position="226"/>
        <end position="239"/>
    </location>
</feature>
<evidence type="ECO:0000313" key="3">
    <source>
        <dbReference type="EMBL" id="KAK8040252.1"/>
    </source>
</evidence>